<dbReference type="AlphaFoldDB" id="A0A7Y4L9B4"/>
<dbReference type="RefSeq" id="WP_171588309.1">
    <property type="nucleotide sequence ID" value="NZ_JABGBO010000003.1"/>
</dbReference>
<sequence length="144" mass="16338">MNKKAESFKEFLDNAKIGVFAVEEVADDALNSVIFRSHLDIGGNQLPTIVVLDDSVYAMIRILIAPKVEDEQHAEKVRALLNDFNKQFKVFKYYLDDNNAIVLDLCLVTPGDKIEGELVYAMFDLVINHLNESYKNLMNAVWGK</sequence>
<dbReference type="Proteomes" id="UP000541421">
    <property type="component" value="Unassembled WGS sequence"/>
</dbReference>
<comment type="caution">
    <text evidence="1">The sequence shown here is derived from an EMBL/GenBank/DDBJ whole genome shotgun (WGS) entry which is preliminary data.</text>
</comment>
<accession>A0A7Y4L9B4</accession>
<keyword evidence="2" id="KW-1185">Reference proteome</keyword>
<protein>
    <recommendedName>
        <fullName evidence="3">Sensory transduction regulator</fullName>
    </recommendedName>
</protein>
<proteinExistence type="predicted"/>
<evidence type="ECO:0000313" key="2">
    <source>
        <dbReference type="Proteomes" id="UP000541421"/>
    </source>
</evidence>
<evidence type="ECO:0008006" key="3">
    <source>
        <dbReference type="Google" id="ProtNLM"/>
    </source>
</evidence>
<evidence type="ECO:0000313" key="1">
    <source>
        <dbReference type="EMBL" id="NOL49345.1"/>
    </source>
</evidence>
<name>A0A7Y4L9B4_9BURK</name>
<reference evidence="1 2" key="1">
    <citation type="submission" date="2020-05" db="EMBL/GenBank/DDBJ databases">
        <authorList>
            <person name="Niu N."/>
        </authorList>
    </citation>
    <scope>NUCLEOTIDE SEQUENCE [LARGE SCALE GENOMIC DNA]</scope>
    <source>
        <strain evidence="1 2">LMG10982</strain>
    </source>
</reference>
<gene>
    <name evidence="1" type="ORF">HKX40_04210</name>
</gene>
<dbReference type="EMBL" id="JABGBO010000003">
    <property type="protein sequence ID" value="NOL49345.1"/>
    <property type="molecule type" value="Genomic_DNA"/>
</dbReference>
<organism evidence="1 2">
    <name type="scientific">Pelistega europaea</name>
    <dbReference type="NCBI Taxonomy" id="106147"/>
    <lineage>
        <taxon>Bacteria</taxon>
        <taxon>Pseudomonadati</taxon>
        <taxon>Pseudomonadota</taxon>
        <taxon>Betaproteobacteria</taxon>
        <taxon>Burkholderiales</taxon>
        <taxon>Alcaligenaceae</taxon>
        <taxon>Pelistega</taxon>
    </lineage>
</organism>